<proteinExistence type="predicted"/>
<dbReference type="SUPFAM" id="SSF49265">
    <property type="entry name" value="Fibronectin type III"/>
    <property type="match status" value="1"/>
</dbReference>
<feature type="region of interest" description="Disordered" evidence="1">
    <location>
        <begin position="1"/>
        <end position="35"/>
    </location>
</feature>
<dbReference type="PANTHER" id="PTHR36251">
    <property type="entry name" value="FELS-1 PROPHAGE HOST SPECIFICITY PROTEIN-RELATED"/>
    <property type="match status" value="1"/>
</dbReference>
<evidence type="ECO:0000313" key="3">
    <source>
        <dbReference type="EMBL" id="NEZ58223.1"/>
    </source>
</evidence>
<dbReference type="Pfam" id="PF24801">
    <property type="entry name" value="FNIII-A_GpJ"/>
    <property type="match status" value="1"/>
</dbReference>
<organism evidence="3 4">
    <name type="scientific">Adonisia turfae CCMR0081</name>
    <dbReference type="NCBI Taxonomy" id="2292702"/>
    <lineage>
        <taxon>Bacteria</taxon>
        <taxon>Bacillati</taxon>
        <taxon>Cyanobacteriota</taxon>
        <taxon>Adonisia</taxon>
        <taxon>Adonisia turfae</taxon>
    </lineage>
</organism>
<dbReference type="Gene3D" id="2.60.40.10">
    <property type="entry name" value="Immunoglobulins"/>
    <property type="match status" value="1"/>
</dbReference>
<dbReference type="Proteomes" id="UP000481033">
    <property type="component" value="Unassembled WGS sequence"/>
</dbReference>
<dbReference type="PROSITE" id="PS50853">
    <property type="entry name" value="FN3"/>
    <property type="match status" value="1"/>
</dbReference>
<keyword evidence="4" id="KW-1185">Reference proteome</keyword>
<dbReference type="InterPro" id="IPR013783">
    <property type="entry name" value="Ig-like_fold"/>
</dbReference>
<protein>
    <submittedName>
        <fullName evidence="3">Host specificity protein J</fullName>
    </submittedName>
</protein>
<sequence length="787" mass="86726">MQFEPMVDQYPLSGRGGGGRKQRKPKTQDAGNPSDSYAQVVEILSAGPCRGVRTIRDVFLDGTPLENLDGSRNFSDLLFQQRAGRNVEAPLQGFGTYQSSETGVGVEVKNSQFVTRTFSNDQIDAVIVRFGVALERREDDGDVKGNAVRVQIFVQQGIGPFVLRYDRTINDRFPQIREFEAFIPVTIGVRDFSIRMVKASPDIDEGDQTELRQLRWQSYQEIITTSPTYPNLHVVAMQFGAEQFNSAPRRSYRIGGMIGRILIPNNMRVAVAGITDSLNPLAGGLDPILGGNGQPIPWNGRLVPSPQPTSDPAWIALFLLTDPMYGYGSDYSINDVDLMDLAEISAYNNPKINSGLGYLERRFRLSTLIQTEAQGFKHIDDVLSNCNAHRYFDGEKMRFWQDRPGTPKFQFTNADVVDGSFTYASSDLNSRYSVALVTWHDPDDQFKPTVEPVELEEAFAVYGYRETKFAAYGCYSRSQAVRAGLYQLVTNFYETDTINFQARGSAAGLRPGQLFTAYDNRYSSAIAAGLLLNASVTELQLDRTVTIPGGTVHVEVITPSGEIERRLLANNPGSADQLIVTTAFSAAPVAGASWAITTVPGRIWRCLTINSEEGDLSTIEVFGSIYLPDKEARIEQGIPISPQEIPGDVAPAVASPPFNINVVLLVLDSGSYVLQVSWQPPADAAFVSGYILEYKRGQFGQWQSQATTQGVSYDFQGVLYDPIYQVRVASLLSTGKFSNWAEGAYYEAEIEVPSTVLSLLSRAVVVREPPKANLVLNYSRGASAISF</sequence>
<comment type="caution">
    <text evidence="3">The sequence shown here is derived from an EMBL/GenBank/DDBJ whole genome shotgun (WGS) entry which is preliminary data.</text>
</comment>
<reference evidence="3 4" key="1">
    <citation type="journal article" date="2020" name="Microb. Ecol.">
        <title>Ecogenomics of the Marine Benthic Filamentous Cyanobacterium Adonisia.</title>
        <authorList>
            <person name="Walter J.M."/>
            <person name="Coutinho F.H."/>
            <person name="Leomil L."/>
            <person name="Hargreaves P.I."/>
            <person name="Campeao M.E."/>
            <person name="Vieira V.V."/>
            <person name="Silva B.S."/>
            <person name="Fistarol G.O."/>
            <person name="Salomon P.S."/>
            <person name="Sawabe T."/>
            <person name="Mino S."/>
            <person name="Hosokawa M."/>
            <person name="Miyashita H."/>
            <person name="Maruyama F."/>
            <person name="van Verk M.C."/>
            <person name="Dutilh B.E."/>
            <person name="Thompson C.C."/>
            <person name="Thompson F.L."/>
        </authorList>
    </citation>
    <scope>NUCLEOTIDE SEQUENCE [LARGE SCALE GENOMIC DNA]</scope>
    <source>
        <strain evidence="3 4">CCMR0081</strain>
    </source>
</reference>
<gene>
    <name evidence="3" type="ORF">DXZ20_21775</name>
</gene>
<evidence type="ECO:0000256" key="1">
    <source>
        <dbReference type="SAM" id="MobiDB-lite"/>
    </source>
</evidence>
<dbReference type="InterPro" id="IPR055385">
    <property type="entry name" value="GpJ_HDII-ins2"/>
</dbReference>
<dbReference type="InterPro" id="IPR036116">
    <property type="entry name" value="FN3_sf"/>
</dbReference>
<accession>A0A6M0RR02</accession>
<dbReference type="CDD" id="cd00063">
    <property type="entry name" value="FN3"/>
    <property type="match status" value="1"/>
</dbReference>
<feature type="domain" description="Fibronectin type-III" evidence="2">
    <location>
        <begin position="656"/>
        <end position="755"/>
    </location>
</feature>
<dbReference type="AlphaFoldDB" id="A0A6M0RR02"/>
<dbReference type="Pfam" id="PF13550">
    <property type="entry name" value="Phage-tail_3"/>
    <property type="match status" value="1"/>
</dbReference>
<dbReference type="InterPro" id="IPR032876">
    <property type="entry name" value="J_dom"/>
</dbReference>
<dbReference type="EMBL" id="QXHD01000004">
    <property type="protein sequence ID" value="NEZ58223.1"/>
    <property type="molecule type" value="Genomic_DNA"/>
</dbReference>
<name>A0A6M0RR02_9CYAN</name>
<evidence type="ECO:0000259" key="2">
    <source>
        <dbReference type="PROSITE" id="PS50853"/>
    </source>
</evidence>
<dbReference type="InterPro" id="IPR053171">
    <property type="entry name" value="Viral_Tip_Attach_Protein"/>
</dbReference>
<evidence type="ECO:0000313" key="4">
    <source>
        <dbReference type="Proteomes" id="UP000481033"/>
    </source>
</evidence>
<dbReference type="PANTHER" id="PTHR36251:SF2">
    <property type="entry name" value="GIFSY-2 PROPHAGE HOST SPECIFICITY PROTEIN J, PHAGE LAMBDA"/>
    <property type="match status" value="1"/>
</dbReference>
<dbReference type="InterPro" id="IPR003961">
    <property type="entry name" value="FN3_dom"/>
</dbReference>